<dbReference type="PANTHER" id="PTHR21248">
    <property type="entry name" value="CARDIOLIPIN SYNTHASE"/>
    <property type="match status" value="1"/>
</dbReference>
<feature type="domain" description="PLD phosphodiesterase" evidence="6">
    <location>
        <begin position="172"/>
        <end position="199"/>
    </location>
</feature>
<evidence type="ECO:0000256" key="4">
    <source>
        <dbReference type="ARBA" id="ARBA00022525"/>
    </source>
</evidence>
<dbReference type="SMART" id="SM00155">
    <property type="entry name" value="PLDc"/>
    <property type="match status" value="2"/>
</dbReference>
<gene>
    <name evidence="7" type="ORF">GCM10011529_09850</name>
</gene>
<dbReference type="CDD" id="cd09113">
    <property type="entry name" value="PLDc_ymdC_like_2"/>
    <property type="match status" value="1"/>
</dbReference>
<comment type="caution">
    <text evidence="7">The sequence shown here is derived from an EMBL/GenBank/DDBJ whole genome shotgun (WGS) entry which is preliminary data.</text>
</comment>
<dbReference type="Pfam" id="PF13091">
    <property type="entry name" value="PLDc_2"/>
    <property type="match status" value="2"/>
</dbReference>
<dbReference type="InterPro" id="IPR001736">
    <property type="entry name" value="PLipase_D/transphosphatidylase"/>
</dbReference>
<feature type="domain" description="PLD phosphodiesterase" evidence="6">
    <location>
        <begin position="423"/>
        <end position="450"/>
    </location>
</feature>
<dbReference type="Proteomes" id="UP000635071">
    <property type="component" value="Unassembled WGS sequence"/>
</dbReference>
<dbReference type="InterPro" id="IPR025202">
    <property type="entry name" value="PLD-like_dom"/>
</dbReference>
<evidence type="ECO:0000313" key="8">
    <source>
        <dbReference type="Proteomes" id="UP000635071"/>
    </source>
</evidence>
<evidence type="ECO:0000256" key="2">
    <source>
        <dbReference type="ARBA" id="ARBA00004613"/>
    </source>
</evidence>
<dbReference type="SUPFAM" id="SSF56024">
    <property type="entry name" value="Phospholipase D/nuclease"/>
    <property type="match status" value="2"/>
</dbReference>
<dbReference type="PANTHER" id="PTHR21248:SF12">
    <property type="entry name" value="CARDIOLIPIN SYNTHASE C"/>
    <property type="match status" value="1"/>
</dbReference>
<dbReference type="GO" id="GO:0032049">
    <property type="term" value="P:cardiolipin biosynthetic process"/>
    <property type="evidence" value="ECO:0007669"/>
    <property type="project" value="UniProtKB-ARBA"/>
</dbReference>
<dbReference type="PROSITE" id="PS50035">
    <property type="entry name" value="PLD"/>
    <property type="match status" value="2"/>
</dbReference>
<dbReference type="EMBL" id="BMJM01000003">
    <property type="protein sequence ID" value="GGE05487.1"/>
    <property type="molecule type" value="Genomic_DNA"/>
</dbReference>
<dbReference type="Gene3D" id="3.30.870.10">
    <property type="entry name" value="Endonuclease Chain A"/>
    <property type="match status" value="2"/>
</dbReference>
<protein>
    <recommendedName>
        <fullName evidence="3">Phospholipase D</fullName>
    </recommendedName>
    <alternativeName>
        <fullName evidence="5">Choline phosphatase</fullName>
    </alternativeName>
</protein>
<dbReference type="GO" id="GO:0030572">
    <property type="term" value="F:phosphatidyltransferase activity"/>
    <property type="evidence" value="ECO:0007669"/>
    <property type="project" value="UniProtKB-ARBA"/>
</dbReference>
<reference evidence="7" key="2">
    <citation type="submission" date="2020-09" db="EMBL/GenBank/DDBJ databases">
        <authorList>
            <person name="Sun Q."/>
            <person name="Zhou Y."/>
        </authorList>
    </citation>
    <scope>NUCLEOTIDE SEQUENCE</scope>
    <source>
        <strain evidence="7">CGMCC 1.15519</strain>
    </source>
</reference>
<comment type="subcellular location">
    <subcellularLocation>
        <location evidence="2">Secreted</location>
    </subcellularLocation>
</comment>
<dbReference type="AlphaFoldDB" id="A0A916ZN60"/>
<accession>A0A916ZN60</accession>
<dbReference type="CDD" id="cd09111">
    <property type="entry name" value="PLDc_ymdC_like_1"/>
    <property type="match status" value="1"/>
</dbReference>
<name>A0A916ZN60_9SPHN</name>
<organism evidence="7 8">
    <name type="scientific">Sandarakinorhabdus glacialis</name>
    <dbReference type="NCBI Taxonomy" id="1614636"/>
    <lineage>
        <taxon>Bacteria</taxon>
        <taxon>Pseudomonadati</taxon>
        <taxon>Pseudomonadota</taxon>
        <taxon>Alphaproteobacteria</taxon>
        <taxon>Sphingomonadales</taxon>
        <taxon>Sphingosinicellaceae</taxon>
        <taxon>Sandarakinorhabdus</taxon>
    </lineage>
</organism>
<evidence type="ECO:0000256" key="3">
    <source>
        <dbReference type="ARBA" id="ARBA00018392"/>
    </source>
</evidence>
<keyword evidence="8" id="KW-1185">Reference proteome</keyword>
<dbReference type="GO" id="GO:0005576">
    <property type="term" value="C:extracellular region"/>
    <property type="evidence" value="ECO:0007669"/>
    <property type="project" value="UniProtKB-SubCell"/>
</dbReference>
<evidence type="ECO:0000313" key="7">
    <source>
        <dbReference type="EMBL" id="GGE05487.1"/>
    </source>
</evidence>
<evidence type="ECO:0000256" key="5">
    <source>
        <dbReference type="ARBA" id="ARBA00029594"/>
    </source>
</evidence>
<proteinExistence type="predicted"/>
<keyword evidence="4" id="KW-0964">Secreted</keyword>
<reference evidence="7" key="1">
    <citation type="journal article" date="2014" name="Int. J. Syst. Evol. Microbiol.">
        <title>Complete genome sequence of Corynebacterium casei LMG S-19264T (=DSM 44701T), isolated from a smear-ripened cheese.</title>
        <authorList>
            <consortium name="US DOE Joint Genome Institute (JGI-PGF)"/>
            <person name="Walter F."/>
            <person name="Albersmeier A."/>
            <person name="Kalinowski J."/>
            <person name="Ruckert C."/>
        </authorList>
    </citation>
    <scope>NUCLEOTIDE SEQUENCE</scope>
    <source>
        <strain evidence="7">CGMCC 1.15519</strain>
    </source>
</reference>
<comment type="function">
    <text evidence="1">Could be a virulence factor.</text>
</comment>
<sequence length="532" mass="58571">MTSLALLAVLAVMLLLARRGWVTLRHYAKPARLLDPRPHTQTLANTTETMFARRLALLTAQRPGQTGIYTLEDPREAFAARMLLIRGAEYSLDIQYYIWHPDVAGTLLIQAIREAADRGVRVRLLLDDNGTGGLDTMMAMVDSHPLIEVRLFNPFVIRWPKTLNYLLDFHRLNRRMHNKSLTADNLLTIAGGRNIGDEYLASSDLNLFDDFDVLAIGAVVPDVSADFDRYWACDSAYLAERILPLADARSAGNFAKAVARASKTGFARNYADAVRDNFLEGLLSGSIPFDWAMVTMVSDDPAKGLHYVRRKELFATRLASIVSAPERELGLISAYFVPTAAGIDSFAALAARGVEVDILTNALKANDVAVVHAGYAPCRIPLLKAGVRLWELKGADPAARARLRFRGSVGGGLRRRGAAFRVSGSALHAKAFTIDRDRMFVGSFNFDPRSLRLNTELGFVIDSPALAAWLQDLFVGTLPDIAYEVRLGSDGQLIWIEQTATGTVIHAHEPGTGPLQRLILAGLSRLPIRWLL</sequence>
<evidence type="ECO:0000259" key="6">
    <source>
        <dbReference type="PROSITE" id="PS50035"/>
    </source>
</evidence>
<evidence type="ECO:0000256" key="1">
    <source>
        <dbReference type="ARBA" id="ARBA00003145"/>
    </source>
</evidence>